<feature type="compositionally biased region" description="Basic and acidic residues" evidence="1">
    <location>
        <begin position="166"/>
        <end position="186"/>
    </location>
</feature>
<proteinExistence type="predicted"/>
<dbReference type="Proteomes" id="UP000823775">
    <property type="component" value="Unassembled WGS sequence"/>
</dbReference>
<accession>A0ABS8VA82</accession>
<dbReference type="EMBL" id="JACEIK010003849">
    <property type="protein sequence ID" value="MCD9643282.1"/>
    <property type="molecule type" value="Genomic_DNA"/>
</dbReference>
<gene>
    <name evidence="2" type="ORF">HAX54_030602</name>
</gene>
<evidence type="ECO:0000313" key="3">
    <source>
        <dbReference type="Proteomes" id="UP000823775"/>
    </source>
</evidence>
<sequence length="208" mass="24527">MVDRNFTESFNSWILEPRSKLILKMLKEIRVKIINRLRKKEKEVKTWPIHSKCMKLFIAYNNNSNLCNVDFNGDLGYDVSEGNVLAVEWHSMPPCHQGISIQKNIEPKDEISWWYTKEAYLKRYRTKLPMTAENFWQVLPEHAMDSPDLVKANEEGSNSCLKRKGARTEERQYEPYGPDRELESDPVLRPHTASKELTILEMRQTRKI</sequence>
<keyword evidence="3" id="KW-1185">Reference proteome</keyword>
<name>A0ABS8VA82_DATST</name>
<feature type="region of interest" description="Disordered" evidence="1">
    <location>
        <begin position="149"/>
        <end position="186"/>
    </location>
</feature>
<comment type="caution">
    <text evidence="2">The sequence shown here is derived from an EMBL/GenBank/DDBJ whole genome shotgun (WGS) entry which is preliminary data.</text>
</comment>
<organism evidence="2 3">
    <name type="scientific">Datura stramonium</name>
    <name type="common">Jimsonweed</name>
    <name type="synonym">Common thornapple</name>
    <dbReference type="NCBI Taxonomy" id="4076"/>
    <lineage>
        <taxon>Eukaryota</taxon>
        <taxon>Viridiplantae</taxon>
        <taxon>Streptophyta</taxon>
        <taxon>Embryophyta</taxon>
        <taxon>Tracheophyta</taxon>
        <taxon>Spermatophyta</taxon>
        <taxon>Magnoliopsida</taxon>
        <taxon>eudicotyledons</taxon>
        <taxon>Gunneridae</taxon>
        <taxon>Pentapetalae</taxon>
        <taxon>asterids</taxon>
        <taxon>lamiids</taxon>
        <taxon>Solanales</taxon>
        <taxon>Solanaceae</taxon>
        <taxon>Solanoideae</taxon>
        <taxon>Datureae</taxon>
        <taxon>Datura</taxon>
    </lineage>
</organism>
<evidence type="ECO:0000256" key="1">
    <source>
        <dbReference type="SAM" id="MobiDB-lite"/>
    </source>
</evidence>
<evidence type="ECO:0000313" key="2">
    <source>
        <dbReference type="EMBL" id="MCD9643282.1"/>
    </source>
</evidence>
<protein>
    <submittedName>
        <fullName evidence="2">Uncharacterized protein</fullName>
    </submittedName>
</protein>
<reference evidence="2 3" key="1">
    <citation type="journal article" date="2021" name="BMC Genomics">
        <title>Datura genome reveals duplications of psychoactive alkaloid biosynthetic genes and high mutation rate following tissue culture.</title>
        <authorList>
            <person name="Rajewski A."/>
            <person name="Carter-House D."/>
            <person name="Stajich J."/>
            <person name="Litt A."/>
        </authorList>
    </citation>
    <scope>NUCLEOTIDE SEQUENCE [LARGE SCALE GENOMIC DNA]</scope>
    <source>
        <strain evidence="2">AR-01</strain>
    </source>
</reference>